<dbReference type="RefSeq" id="WP_249319142.1">
    <property type="nucleotide sequence ID" value="NZ_JACRSN010000007.1"/>
</dbReference>
<evidence type="ECO:0000313" key="1">
    <source>
        <dbReference type="EMBL" id="MBC8533613.1"/>
    </source>
</evidence>
<gene>
    <name evidence="1" type="ORF">IAG03_06250</name>
</gene>
<evidence type="ECO:0000313" key="2">
    <source>
        <dbReference type="Proteomes" id="UP000651482"/>
    </source>
</evidence>
<accession>A0A926HRU8</accession>
<proteinExistence type="predicted"/>
<dbReference type="EMBL" id="JACRSN010000007">
    <property type="protein sequence ID" value="MBC8533613.1"/>
    <property type="molecule type" value="Genomic_DNA"/>
</dbReference>
<dbReference type="Proteomes" id="UP000651482">
    <property type="component" value="Unassembled WGS sequence"/>
</dbReference>
<reference evidence="1" key="1">
    <citation type="submission" date="2020-08" db="EMBL/GenBank/DDBJ databases">
        <title>Genome public.</title>
        <authorList>
            <person name="Liu C."/>
            <person name="Sun Q."/>
        </authorList>
    </citation>
    <scope>NUCLEOTIDE SEQUENCE</scope>
    <source>
        <strain evidence="1">NSJ-40</strain>
    </source>
</reference>
<protein>
    <submittedName>
        <fullName evidence="1">Uncharacterized protein</fullName>
    </submittedName>
</protein>
<name>A0A926HRU8_9FIRM</name>
<keyword evidence="2" id="KW-1185">Reference proteome</keyword>
<dbReference type="AlphaFoldDB" id="A0A926HRU8"/>
<organism evidence="1 2">
    <name type="scientific">Yeguia hominis</name>
    <dbReference type="NCBI Taxonomy" id="2763662"/>
    <lineage>
        <taxon>Bacteria</taxon>
        <taxon>Bacillati</taxon>
        <taxon>Bacillota</taxon>
        <taxon>Clostridia</taxon>
        <taxon>Eubacteriales</taxon>
        <taxon>Yeguiaceae</taxon>
        <taxon>Yeguia</taxon>
    </lineage>
</organism>
<sequence>MNNDWRLFREQDKYLHGVTLIKRSYKSNNPLNDHDHCEFCMAKFGKGNDELKQGYCTEDGSIWICSQCYEDFKAQFEWNAKYE</sequence>
<comment type="caution">
    <text evidence="1">The sequence shown here is derived from an EMBL/GenBank/DDBJ whole genome shotgun (WGS) entry which is preliminary data.</text>
</comment>